<dbReference type="OrthoDB" id="8233701at2"/>
<sequence>MDLKDSNRPSYNQEHKMIDDPEKTDLLISKLKDLLPIDAAITKDLQRSLAAKSPEIPIPARCQVVDVLNLGDEGGVACCLDIGGDDAAAVHIVSITHLLFDRRFPLFRDIDTYQRRRIKKLKRQRGRGF</sequence>
<proteinExistence type="predicted"/>
<dbReference type="Proteomes" id="UP000323300">
    <property type="component" value="Unassembled WGS sequence"/>
</dbReference>
<gene>
    <name evidence="1" type="ORF">SAMN04488498_1422</name>
    <name evidence="2" type="ORF">SAMN04488498_1612</name>
</gene>
<dbReference type="EMBL" id="FOSL01000061">
    <property type="protein sequence ID" value="SFL21496.1"/>
    <property type="molecule type" value="Genomic_DNA"/>
</dbReference>
<organism evidence="2 3">
    <name type="scientific">Neomesorhizobium albiziae</name>
    <dbReference type="NCBI Taxonomy" id="335020"/>
    <lineage>
        <taxon>Bacteria</taxon>
        <taxon>Pseudomonadati</taxon>
        <taxon>Pseudomonadota</taxon>
        <taxon>Alphaproteobacteria</taxon>
        <taxon>Hyphomicrobiales</taxon>
        <taxon>Phyllobacteriaceae</taxon>
        <taxon>Neomesorhizobium</taxon>
    </lineage>
</organism>
<evidence type="ECO:0000313" key="3">
    <source>
        <dbReference type="Proteomes" id="UP000323300"/>
    </source>
</evidence>
<protein>
    <submittedName>
        <fullName evidence="2">Uncharacterized protein</fullName>
    </submittedName>
</protein>
<accession>A0A1I4FXG7</accession>
<name>A0A1I4FXG7_9HYPH</name>
<keyword evidence="3" id="KW-1185">Reference proteome</keyword>
<dbReference type="EMBL" id="FOSL01000042">
    <property type="protein sequence ID" value="SFL15461.1"/>
    <property type="molecule type" value="Genomic_DNA"/>
</dbReference>
<dbReference type="RefSeq" id="WP_149764180.1">
    <property type="nucleotide sequence ID" value="NZ_BSPE01000092.1"/>
</dbReference>
<reference evidence="2 3" key="1">
    <citation type="submission" date="2016-10" db="EMBL/GenBank/DDBJ databases">
        <authorList>
            <person name="Varghese N."/>
            <person name="Submissions S."/>
        </authorList>
    </citation>
    <scope>NUCLEOTIDE SEQUENCE [LARGE SCALE GENOMIC DNA]</scope>
    <source>
        <strain evidence="2 3">DSM 21822</strain>
    </source>
</reference>
<evidence type="ECO:0000313" key="2">
    <source>
        <dbReference type="EMBL" id="SFL21496.1"/>
    </source>
</evidence>
<dbReference type="AlphaFoldDB" id="A0A1I4FXG7"/>
<evidence type="ECO:0000313" key="1">
    <source>
        <dbReference type="EMBL" id="SFL15461.1"/>
    </source>
</evidence>